<evidence type="ECO:0000313" key="9">
    <source>
        <dbReference type="EMBL" id="PKY00299.1"/>
    </source>
</evidence>
<evidence type="ECO:0000256" key="4">
    <source>
        <dbReference type="ARBA" id="ARBA00022989"/>
    </source>
</evidence>
<proteinExistence type="inferred from homology"/>
<dbReference type="Proteomes" id="UP000234254">
    <property type="component" value="Unassembled WGS sequence"/>
</dbReference>
<dbReference type="GO" id="GO:0006644">
    <property type="term" value="P:phospholipid metabolic process"/>
    <property type="evidence" value="ECO:0007669"/>
    <property type="project" value="InterPro"/>
</dbReference>
<feature type="domain" description="Phosphatidic acid phosphatase type 2/haloperoxidase" evidence="8">
    <location>
        <begin position="127"/>
        <end position="270"/>
    </location>
</feature>
<dbReference type="GO" id="GO:0008195">
    <property type="term" value="F:phosphatidate phosphatase activity"/>
    <property type="evidence" value="ECO:0007669"/>
    <property type="project" value="TreeGrafter"/>
</dbReference>
<evidence type="ECO:0000256" key="7">
    <source>
        <dbReference type="SAM" id="Phobius"/>
    </source>
</evidence>
<feature type="transmembrane region" description="Helical" evidence="7">
    <location>
        <begin position="120"/>
        <end position="140"/>
    </location>
</feature>
<keyword evidence="5 7" id="KW-0472">Membrane</keyword>
<dbReference type="EMBL" id="MSFM01000015">
    <property type="protein sequence ID" value="PKY00299.1"/>
    <property type="molecule type" value="Genomic_DNA"/>
</dbReference>
<keyword evidence="4 7" id="KW-1133">Transmembrane helix</keyword>
<dbReference type="InterPro" id="IPR043216">
    <property type="entry name" value="PAP-like"/>
</dbReference>
<accession>A0A2I1CRR1</accession>
<dbReference type="RefSeq" id="XP_024688893.1">
    <property type="nucleotide sequence ID" value="XM_024837834.1"/>
</dbReference>
<dbReference type="Gene3D" id="1.20.144.10">
    <property type="entry name" value="Phosphatidic acid phosphatase type 2/haloperoxidase"/>
    <property type="match status" value="1"/>
</dbReference>
<dbReference type="Pfam" id="PF01569">
    <property type="entry name" value="PAP2"/>
    <property type="match status" value="1"/>
</dbReference>
<comment type="subcellular location">
    <subcellularLocation>
        <location evidence="1">Membrane</location>
        <topology evidence="1">Multi-pass membrane protein</topology>
    </subcellularLocation>
</comment>
<dbReference type="PANTHER" id="PTHR10165">
    <property type="entry name" value="LIPID PHOSPHATE PHOSPHATASE"/>
    <property type="match status" value="1"/>
</dbReference>
<feature type="transmembrane region" description="Helical" evidence="7">
    <location>
        <begin position="20"/>
        <end position="40"/>
    </location>
</feature>
<evidence type="ECO:0000256" key="1">
    <source>
        <dbReference type="ARBA" id="ARBA00004141"/>
    </source>
</evidence>
<comment type="caution">
    <text evidence="9">The sequence shown here is derived from an EMBL/GenBank/DDBJ whole genome shotgun (WGS) entry which is preliminary data.</text>
</comment>
<dbReference type="InterPro" id="IPR000326">
    <property type="entry name" value="PAP2/HPO"/>
</dbReference>
<dbReference type="SUPFAM" id="SSF48317">
    <property type="entry name" value="Acid phosphatase/Vanadium-dependent haloperoxidase"/>
    <property type="match status" value="1"/>
</dbReference>
<gene>
    <name evidence="9" type="ORF">P168DRAFT_293583</name>
</gene>
<evidence type="ECO:0000259" key="8">
    <source>
        <dbReference type="SMART" id="SM00014"/>
    </source>
</evidence>
<dbReference type="PANTHER" id="PTHR10165:SF158">
    <property type="entry name" value="PAP2 DOMAIN PROTEIN (AFU_ORTHOLOGUE AFUA_4G08970)"/>
    <property type="match status" value="1"/>
</dbReference>
<organism evidence="9 10">
    <name type="scientific">Aspergillus campestris (strain IBT 28561)</name>
    <dbReference type="NCBI Taxonomy" id="1392248"/>
    <lineage>
        <taxon>Eukaryota</taxon>
        <taxon>Fungi</taxon>
        <taxon>Dikarya</taxon>
        <taxon>Ascomycota</taxon>
        <taxon>Pezizomycotina</taxon>
        <taxon>Eurotiomycetes</taxon>
        <taxon>Eurotiomycetidae</taxon>
        <taxon>Eurotiales</taxon>
        <taxon>Aspergillaceae</taxon>
        <taxon>Aspergillus</taxon>
        <taxon>Aspergillus subgen. Circumdati</taxon>
    </lineage>
</organism>
<protein>
    <submittedName>
        <fullName evidence="9">Phosphatidic acid phosphatase</fullName>
    </submittedName>
</protein>
<dbReference type="GeneID" id="36545358"/>
<feature type="transmembrane region" description="Helical" evidence="7">
    <location>
        <begin position="67"/>
        <end position="90"/>
    </location>
</feature>
<keyword evidence="10" id="KW-1185">Reference proteome</keyword>
<reference evidence="9" key="1">
    <citation type="submission" date="2016-12" db="EMBL/GenBank/DDBJ databases">
        <title>The genomes of Aspergillus section Nigri reveals drivers in fungal speciation.</title>
        <authorList>
            <consortium name="DOE Joint Genome Institute"/>
            <person name="Vesth T.C."/>
            <person name="Nybo J."/>
            <person name="Theobald S."/>
            <person name="Brandl J."/>
            <person name="Frisvad J.C."/>
            <person name="Nielsen K.F."/>
            <person name="Lyhne E.K."/>
            <person name="Kogle M.E."/>
            <person name="Kuo A."/>
            <person name="Riley R."/>
            <person name="Clum A."/>
            <person name="Nolan M."/>
            <person name="Lipzen A."/>
            <person name="Salamov A."/>
            <person name="Henrissat B."/>
            <person name="Wiebenga A."/>
            <person name="De vries R.P."/>
            <person name="Grigoriev I.V."/>
            <person name="Mortensen U.H."/>
            <person name="Andersen M.R."/>
            <person name="Baker S.E."/>
        </authorList>
    </citation>
    <scope>NUCLEOTIDE SEQUENCE</scope>
    <source>
        <strain evidence="9">IBT 28561</strain>
    </source>
</reference>
<evidence type="ECO:0000256" key="2">
    <source>
        <dbReference type="ARBA" id="ARBA00008816"/>
    </source>
</evidence>
<evidence type="ECO:0000256" key="3">
    <source>
        <dbReference type="ARBA" id="ARBA00022692"/>
    </source>
</evidence>
<feature type="region of interest" description="Disordered" evidence="6">
    <location>
        <begin position="293"/>
        <end position="387"/>
    </location>
</feature>
<dbReference type="GO" id="GO:0016020">
    <property type="term" value="C:membrane"/>
    <property type="evidence" value="ECO:0007669"/>
    <property type="project" value="UniProtKB-SubCell"/>
</dbReference>
<evidence type="ECO:0000313" key="10">
    <source>
        <dbReference type="Proteomes" id="UP000234254"/>
    </source>
</evidence>
<feature type="compositionally biased region" description="Polar residues" evidence="6">
    <location>
        <begin position="326"/>
        <end position="356"/>
    </location>
</feature>
<evidence type="ECO:0000256" key="5">
    <source>
        <dbReference type="ARBA" id="ARBA00023136"/>
    </source>
</evidence>
<evidence type="ECO:0000256" key="6">
    <source>
        <dbReference type="SAM" id="MobiDB-lite"/>
    </source>
</evidence>
<sequence>MGRLPDKLPFTKRRLRPRIIISYILDYFILIACIAGFYIIDSIEPYHQHFSLRNISLQYPYAVHERISINGALIVSGIIPLAIIAVYTLFLDGLFSHHKPTSPMSGKRKLMGPYRWKDRLWEFNCGFLGLLLSQAVAFVITQGLKSACGKPRPDIIDRCKPREGSVDLIPGLSNYTICTGDPHIIKDGFRSWPSGHSSSSFAGLFYLTLWLSGKLHLWDNRGEVWKMAIIVAPCIGATLVAVSRIMDARHHPFDVITGSLLGVVCAFLSYRQYFPPLSEPWKKGRAHPIRSWGSEPVAPYAPSESTAALRNPDDERLDTPGLAVTSGPTTTGLSAPTYATGSNSYPGSNPYATSNPYADPHAANAYHHRSRGDDGNWSSSGEDDVADGYEMQHGYNRAQNSGLDGSLPRYAADTAYPGAQSTASGMGAGMGMGISHAVPRSMTTTPEHLHGGRTVTDVPGRNM</sequence>
<dbReference type="CDD" id="cd03390">
    <property type="entry name" value="PAP2_containing_1_like"/>
    <property type="match status" value="1"/>
</dbReference>
<dbReference type="VEuPathDB" id="FungiDB:P168DRAFT_293583"/>
<dbReference type="InterPro" id="IPR036938">
    <property type="entry name" value="PAP2/HPO_sf"/>
</dbReference>
<dbReference type="AlphaFoldDB" id="A0A2I1CRR1"/>
<dbReference type="GO" id="GO:0046839">
    <property type="term" value="P:phospholipid dephosphorylation"/>
    <property type="evidence" value="ECO:0007669"/>
    <property type="project" value="TreeGrafter"/>
</dbReference>
<comment type="similarity">
    <text evidence="2">Belongs to the PA-phosphatase related phosphoesterase family.</text>
</comment>
<name>A0A2I1CRR1_ASPC2</name>
<keyword evidence="3 7" id="KW-0812">Transmembrane</keyword>
<dbReference type="SMART" id="SM00014">
    <property type="entry name" value="acidPPc"/>
    <property type="match status" value="1"/>
</dbReference>
<dbReference type="OrthoDB" id="8907274at2759"/>
<feature type="region of interest" description="Disordered" evidence="6">
    <location>
        <begin position="444"/>
        <end position="463"/>
    </location>
</feature>